<comment type="subcellular location">
    <subcellularLocation>
        <location evidence="1">Secreted</location>
    </subcellularLocation>
</comment>
<evidence type="ECO:0000259" key="6">
    <source>
        <dbReference type="Pfam" id="PF17892"/>
    </source>
</evidence>
<feature type="domain" description="Cadherin-like" evidence="6">
    <location>
        <begin position="452"/>
        <end position="552"/>
    </location>
</feature>
<evidence type="ECO:0000313" key="7">
    <source>
        <dbReference type="EMBL" id="MDM4016259.1"/>
    </source>
</evidence>
<dbReference type="Gene3D" id="1.10.1330.10">
    <property type="entry name" value="Dockerin domain"/>
    <property type="match status" value="1"/>
</dbReference>
<organism evidence="7 8">
    <name type="scientific">Roseiconus lacunae</name>
    <dbReference type="NCBI Taxonomy" id="2605694"/>
    <lineage>
        <taxon>Bacteria</taxon>
        <taxon>Pseudomonadati</taxon>
        <taxon>Planctomycetota</taxon>
        <taxon>Planctomycetia</taxon>
        <taxon>Pirellulales</taxon>
        <taxon>Pirellulaceae</taxon>
        <taxon>Roseiconus</taxon>
    </lineage>
</organism>
<dbReference type="RefSeq" id="WP_289163896.1">
    <property type="nucleotide sequence ID" value="NZ_JASZZN010000008.1"/>
</dbReference>
<dbReference type="InterPro" id="IPR010221">
    <property type="entry name" value="VCBS_dom"/>
</dbReference>
<evidence type="ECO:0000259" key="5">
    <source>
        <dbReference type="Pfam" id="PF17210"/>
    </source>
</evidence>
<keyword evidence="2" id="KW-0964">Secreted</keyword>
<feature type="domain" description="Cadherin-like" evidence="6">
    <location>
        <begin position="868"/>
        <end position="970"/>
    </location>
</feature>
<sequence>MKSLRQLLRRQKAKSAERSHKTRAARNSITRRLNSQMLEQRQLLAADFNDAHNYWHATDVNQDGIVSPSDALAVINYIAANASAAQGEQVDSDLDPFDQRKVDTNNDGNVTPSDALSVINAVARGEQMDALVELFLSARDRDDNLLPEDGNGVITVGTGIENSFFLEVAYSDFRSFGDDLGIFSLYPDVGVSMGGVLMPVLREAQRVVFDEAIRDSSSGSLTIGIEGSSTTVDVPLSGIQSGFATPLRNALVNDFGYDADDFEITEPTFLSGDSGRDLGFQIVYTDESFGNVDLPDLILTANFDNQVDVTFTEFAPFEADGVTPNDAAFEFNLDTRSRTLNDNDKFYEFLNDGAFDSETGFTSIGGVGEIQINGVRGADDNGMLIEPFDAFRFEVFLSQPVSSSNPLVVDVNPGAGVDPLTLYGEPEVNVPDDLVIIDEDARVTFSTGAVINTPPTVSPVPLEATFTEDDNTDSVDLLTGASDADGDTLSVSNFSFTGGDTSGVSLNGTSLDVTPSIYNSLAVGESVVITATYDIIDGNGGSVGQTLSLTVTGVNDAPVVSGPITESRSENAPSFIIDLLQNASDVDTSDTLDAINIVQNGSDDASGITVDDTNNQITVDPSAYAALNDGESVTVTYDYQVTDGNGGTVNTTVAITINGDTPNQNPVVSGPVIETFSENDANATVDLLDGASDPDTGDVLNVADLTLVSGDASGITVGGNTLSVSPSTYNSLPEGSSETIVYSYNITDGEGGTVAQTATVTINGANDAPTVNGPLTLTATEDDNSTSLNLLDGAADPDTGDSVSVDGLTLASGDDAGINISGSSLAIDPSAYNALAAGESEVIVYTYNVIDGNGGTTAQSATITITGVNDAPTVGAPISQTFTEDDASASVDLLAGAADADTSDVLTIANFSTVSGDSSPFTIVNDNSISFAPSAYNSLAAGESEIVVVNYDVVDGNGGSAAQTATITITGVNDAPTVGNALAFTFNEDQGTQTASLLDGASDPDASDTLSVTGVSVTGDDSGVTRSGANLSIDTSAYGALNEGESAVITFTYQVTDGTASVNQTATVTIEGRDEGIPVVSGPITISFDEDDNNGTVDMLAGASDPDQDPLTVINAVVTSGDASGVTIDAANAQLLINPSAYNDLNTGETEVIVVSYDISDGNGNSVAQTATITIIGEDEPLIQPSTISGQLYIDHVENQEDVANNGATPIRNGVHDDDERTLGGVLVRLLQVTGNGEAEVASVLTNNEGEYSFTDLDPGTYIVDYNLPSSVIYTGSKRGVIVIDEAGGESESGPSLNAVGIVGVQQRIDLLAKTYLDADILDTGSDSTGTSGGSVHLNADGTQQMFIASGEFDAQYAEVVLNEARDAALLTIIDSAGEVKSARLDMDQFVVTGDGHGVRFFGTMQDFNFVQSSDDLLREEFEDYRNAIDQILSDL</sequence>
<protein>
    <submittedName>
        <fullName evidence="7">Cadherin-like domain-containing protein</fullName>
    </submittedName>
</protein>
<dbReference type="InterPro" id="IPR006626">
    <property type="entry name" value="PbH1"/>
</dbReference>
<dbReference type="NCBIfam" id="TIGR01965">
    <property type="entry name" value="VCBS_repeat"/>
    <property type="match status" value="5"/>
</dbReference>
<dbReference type="Pfam" id="PF00404">
    <property type="entry name" value="Dockerin_1"/>
    <property type="match status" value="1"/>
</dbReference>
<feature type="domain" description="Cadherin-like" evidence="6">
    <location>
        <begin position="1078"/>
        <end position="1175"/>
    </location>
</feature>
<comment type="caution">
    <text evidence="7">The sequence shown here is derived from an EMBL/GenBank/DDBJ whole genome shotgun (WGS) entry which is preliminary data.</text>
</comment>
<dbReference type="InterPro" id="IPR041690">
    <property type="entry name" value="Cadherin_5"/>
</dbReference>
<dbReference type="EMBL" id="JASZZN010000008">
    <property type="protein sequence ID" value="MDM4016259.1"/>
    <property type="molecule type" value="Genomic_DNA"/>
</dbReference>
<name>A0ABT7PID5_9BACT</name>
<proteinExistence type="predicted"/>
<dbReference type="SUPFAM" id="SSF117074">
    <property type="entry name" value="Hypothetical protein PA1324"/>
    <property type="match status" value="1"/>
</dbReference>
<reference evidence="7 8" key="1">
    <citation type="submission" date="2023-06" db="EMBL/GenBank/DDBJ databases">
        <title>Roseiconus lacunae JC819 isolated from Gulf of Mannar region, Tamil Nadu.</title>
        <authorList>
            <person name="Pk S."/>
            <person name="Ch S."/>
            <person name="Ch V.R."/>
        </authorList>
    </citation>
    <scope>NUCLEOTIDE SEQUENCE [LARGE SCALE GENOMIC DNA]</scope>
    <source>
        <strain evidence="7 8">JC819</strain>
    </source>
</reference>
<evidence type="ECO:0000256" key="1">
    <source>
        <dbReference type="ARBA" id="ARBA00004613"/>
    </source>
</evidence>
<evidence type="ECO:0000256" key="4">
    <source>
        <dbReference type="SAM" id="MobiDB-lite"/>
    </source>
</evidence>
<feature type="domain" description="SD-repeat containing protein B" evidence="5">
    <location>
        <begin position="1212"/>
        <end position="1280"/>
    </location>
</feature>
<keyword evidence="8" id="KW-1185">Reference proteome</keyword>
<dbReference type="SUPFAM" id="SSF63446">
    <property type="entry name" value="Type I dockerin domain"/>
    <property type="match status" value="1"/>
</dbReference>
<feature type="domain" description="Cadherin-like" evidence="6">
    <location>
        <begin position="554"/>
        <end position="658"/>
    </location>
</feature>
<dbReference type="InterPro" id="IPR033764">
    <property type="entry name" value="Sdr_B"/>
</dbReference>
<feature type="domain" description="Cadherin-like" evidence="6">
    <location>
        <begin position="766"/>
        <end position="866"/>
    </location>
</feature>
<dbReference type="InterPro" id="IPR036439">
    <property type="entry name" value="Dockerin_dom_sf"/>
</dbReference>
<dbReference type="Pfam" id="PF17892">
    <property type="entry name" value="Cadherin_5"/>
    <property type="match status" value="7"/>
</dbReference>
<dbReference type="SMART" id="SM00710">
    <property type="entry name" value="PbH1"/>
    <property type="match status" value="5"/>
</dbReference>
<evidence type="ECO:0000313" key="8">
    <source>
        <dbReference type="Proteomes" id="UP001239462"/>
    </source>
</evidence>
<feature type="domain" description="Cadherin-like" evidence="6">
    <location>
        <begin position="663"/>
        <end position="763"/>
    </location>
</feature>
<gene>
    <name evidence="7" type="ORF">QTN89_12525</name>
</gene>
<accession>A0ABT7PID5</accession>
<feature type="region of interest" description="Disordered" evidence="4">
    <location>
        <begin position="1"/>
        <end position="27"/>
    </location>
</feature>
<evidence type="ECO:0000256" key="2">
    <source>
        <dbReference type="ARBA" id="ARBA00022525"/>
    </source>
</evidence>
<dbReference type="Gene3D" id="2.60.40.10">
    <property type="entry name" value="Immunoglobulins"/>
    <property type="match status" value="1"/>
</dbReference>
<dbReference type="NCBIfam" id="NF012211">
    <property type="entry name" value="tand_rpt_95"/>
    <property type="match status" value="2"/>
</dbReference>
<feature type="domain" description="Cadherin-like" evidence="6">
    <location>
        <begin position="972"/>
        <end position="1071"/>
    </location>
</feature>
<keyword evidence="3" id="KW-0732">Signal</keyword>
<evidence type="ECO:0000256" key="3">
    <source>
        <dbReference type="ARBA" id="ARBA00022729"/>
    </source>
</evidence>
<dbReference type="InterPro" id="IPR013783">
    <property type="entry name" value="Ig-like_fold"/>
</dbReference>
<dbReference type="Proteomes" id="UP001239462">
    <property type="component" value="Unassembled WGS sequence"/>
</dbReference>
<dbReference type="InterPro" id="IPR002105">
    <property type="entry name" value="Dockerin_1_rpt"/>
</dbReference>
<dbReference type="Pfam" id="PF17210">
    <property type="entry name" value="SdrD_B"/>
    <property type="match status" value="1"/>
</dbReference>